<dbReference type="Proteomes" id="UP000801492">
    <property type="component" value="Unassembled WGS sequence"/>
</dbReference>
<feature type="domain" description="PiggyBac transposable element-derived protein" evidence="1">
    <location>
        <begin position="1"/>
        <end position="69"/>
    </location>
</feature>
<protein>
    <recommendedName>
        <fullName evidence="1">PiggyBac transposable element-derived protein domain-containing protein</fullName>
    </recommendedName>
</protein>
<accession>A0A8K0CRD9</accession>
<dbReference type="EMBL" id="VTPC01069083">
    <property type="protein sequence ID" value="KAF2889248.1"/>
    <property type="molecule type" value="Genomic_DNA"/>
</dbReference>
<proteinExistence type="predicted"/>
<dbReference type="OrthoDB" id="5986056at2759"/>
<dbReference type="PANTHER" id="PTHR46599:SF2">
    <property type="entry name" value="PIGGYBAC TRANSPOSABLE ELEMENT-DERIVED PROTEIN 4-LIKE"/>
    <property type="match status" value="1"/>
</dbReference>
<evidence type="ECO:0000259" key="1">
    <source>
        <dbReference type="Pfam" id="PF13843"/>
    </source>
</evidence>
<evidence type="ECO:0000313" key="3">
    <source>
        <dbReference type="Proteomes" id="UP000801492"/>
    </source>
</evidence>
<sequence>MVKFKGRSSIKQYTPNKPIQRGYKVWIRADSVTAYVHQFQIYTRKAENIMERKLGERVVVDLTRELVGKSQSLPGSRSILFISSFHDPYIIQKINCKHKEDDGISIKEIPCPKLVKDYNQYMGDVEKQEVVATHILQGGQMKLKDFRIAIAAGFIGAAFEQKRGRPSATKAENKYKRRILHEKRYSEAAHLPEFGTKRRCNFC</sequence>
<dbReference type="InterPro" id="IPR029526">
    <property type="entry name" value="PGBD"/>
</dbReference>
<evidence type="ECO:0000313" key="2">
    <source>
        <dbReference type="EMBL" id="KAF2889248.1"/>
    </source>
</evidence>
<dbReference type="Pfam" id="PF13843">
    <property type="entry name" value="DDE_Tnp_1_7"/>
    <property type="match status" value="1"/>
</dbReference>
<reference evidence="2" key="1">
    <citation type="submission" date="2019-08" db="EMBL/GenBank/DDBJ databases">
        <title>The genome of the North American firefly Photinus pyralis.</title>
        <authorList>
            <consortium name="Photinus pyralis genome working group"/>
            <person name="Fallon T.R."/>
            <person name="Sander Lower S.E."/>
            <person name="Weng J.-K."/>
        </authorList>
    </citation>
    <scope>NUCLEOTIDE SEQUENCE</scope>
    <source>
        <strain evidence="2">TRF0915ILg1</strain>
        <tissue evidence="2">Whole body</tissue>
    </source>
</reference>
<organism evidence="2 3">
    <name type="scientific">Ignelater luminosus</name>
    <name type="common">Cucubano</name>
    <name type="synonym">Pyrophorus luminosus</name>
    <dbReference type="NCBI Taxonomy" id="2038154"/>
    <lineage>
        <taxon>Eukaryota</taxon>
        <taxon>Metazoa</taxon>
        <taxon>Ecdysozoa</taxon>
        <taxon>Arthropoda</taxon>
        <taxon>Hexapoda</taxon>
        <taxon>Insecta</taxon>
        <taxon>Pterygota</taxon>
        <taxon>Neoptera</taxon>
        <taxon>Endopterygota</taxon>
        <taxon>Coleoptera</taxon>
        <taxon>Polyphaga</taxon>
        <taxon>Elateriformia</taxon>
        <taxon>Elateroidea</taxon>
        <taxon>Elateridae</taxon>
        <taxon>Agrypninae</taxon>
        <taxon>Pyrophorini</taxon>
        <taxon>Ignelater</taxon>
    </lineage>
</organism>
<name>A0A8K0CRD9_IGNLU</name>
<dbReference type="PANTHER" id="PTHR46599">
    <property type="entry name" value="PIGGYBAC TRANSPOSABLE ELEMENT-DERIVED PROTEIN 4"/>
    <property type="match status" value="1"/>
</dbReference>
<comment type="caution">
    <text evidence="2">The sequence shown here is derived from an EMBL/GenBank/DDBJ whole genome shotgun (WGS) entry which is preliminary data.</text>
</comment>
<gene>
    <name evidence="2" type="ORF">ILUMI_16925</name>
</gene>
<keyword evidence="3" id="KW-1185">Reference proteome</keyword>
<dbReference type="AlphaFoldDB" id="A0A8K0CRD9"/>